<evidence type="ECO:0000313" key="3">
    <source>
        <dbReference type="Proteomes" id="UP000253201"/>
    </source>
</evidence>
<feature type="transmembrane region" description="Helical" evidence="1">
    <location>
        <begin position="182"/>
        <end position="197"/>
    </location>
</feature>
<evidence type="ECO:0000256" key="1">
    <source>
        <dbReference type="SAM" id="Phobius"/>
    </source>
</evidence>
<organism evidence="2 3">
    <name type="scientific">Pseudocitrobacter faecalis</name>
    <dbReference type="NCBI Taxonomy" id="1398493"/>
    <lineage>
        <taxon>Bacteria</taxon>
        <taxon>Pseudomonadati</taxon>
        <taxon>Pseudomonadota</taxon>
        <taxon>Gammaproteobacteria</taxon>
        <taxon>Enterobacterales</taxon>
        <taxon>Enterobacteriaceae</taxon>
        <taxon>Pseudocitrobacter</taxon>
    </lineage>
</organism>
<comment type="caution">
    <text evidence="2">The sequence shown here is derived from an EMBL/GenBank/DDBJ whole genome shotgun (WGS) entry which is preliminary data.</text>
</comment>
<sequence length="546" mass="61562">MLKKVSLPICILFSYLLVLYVAMYTPMQSDDFPYSQIGLSFSKHYAHYLNWSGRVVADYISTLLLSTGSHTATAIINSAGSIALIYLISSLPFSLGGEYSAYKKSALYIFIFTLYIIANPNLGQVMFWVVGAANYTWTTMFILLSINLMLIFKRNNTTNMIFLSLLFFISILGGASNENTCITFVIINLCALIYFKLNSGKFYISPVVSTLGSIIGACIMLLAPGNYVRASDPNLDAWRNSHIFRKWMRLIYDTIPDVMAHNWVALVVLSVISIGLIYSTNSNKKSIHFAFIFIVAFIISNAVMIASPGYAERTMNGQFIFLLCSVSLIASNISKNAGIIPASAAFASMVVYFIPQYYSIITTYKTAYRQHEVRESLIHEAHDNGLKELSIPAFFPIGLLKKSDMFDDYTSRHMAGYYDMHKITSYPVGFDYSSAWEECKFPVNKTIYKNTTLKCVYYYKNAIKGFTVVIAEFDRNLSMNNDIKAYVKPIVKGKIKDKNTSIPIRTVNINGRYFSYTRIPEVIDFNHISVGAYSTKTGEVLSRFDF</sequence>
<reference evidence="2 3" key="1">
    <citation type="submission" date="2018-06" db="EMBL/GenBank/DDBJ databases">
        <title>Genomic Encyclopedia of Type Strains, Phase IV (KMG-IV): sequencing the most valuable type-strain genomes for metagenomic binning, comparative biology and taxonomic classification.</title>
        <authorList>
            <person name="Goeker M."/>
        </authorList>
    </citation>
    <scope>NUCLEOTIDE SEQUENCE [LARGE SCALE GENOMIC DNA]</scope>
    <source>
        <strain evidence="2 3">DSM 27453</strain>
    </source>
</reference>
<evidence type="ECO:0000313" key="2">
    <source>
        <dbReference type="EMBL" id="RBP11612.1"/>
    </source>
</evidence>
<proteinExistence type="predicted"/>
<keyword evidence="3" id="KW-1185">Reference proteome</keyword>
<feature type="transmembrane region" description="Helical" evidence="1">
    <location>
        <begin position="107"/>
        <end position="129"/>
    </location>
</feature>
<feature type="transmembrane region" description="Helical" evidence="1">
    <location>
        <begin position="159"/>
        <end position="176"/>
    </location>
</feature>
<keyword evidence="1" id="KW-0812">Transmembrane</keyword>
<feature type="transmembrane region" description="Helical" evidence="1">
    <location>
        <begin position="202"/>
        <end position="223"/>
    </location>
</feature>
<keyword evidence="1" id="KW-1133">Transmembrane helix</keyword>
<feature type="transmembrane region" description="Helical" evidence="1">
    <location>
        <begin position="258"/>
        <end position="278"/>
    </location>
</feature>
<feature type="transmembrane region" description="Helical" evidence="1">
    <location>
        <begin position="74"/>
        <end position="95"/>
    </location>
</feature>
<dbReference type="Pfam" id="PF19528">
    <property type="entry name" value="DUF6056"/>
    <property type="match status" value="1"/>
</dbReference>
<accession>A0ABX9G0V2</accession>
<evidence type="ECO:0008006" key="4">
    <source>
        <dbReference type="Google" id="ProtNLM"/>
    </source>
</evidence>
<feature type="transmembrane region" description="Helical" evidence="1">
    <location>
        <begin position="135"/>
        <end position="152"/>
    </location>
</feature>
<dbReference type="InterPro" id="IPR045691">
    <property type="entry name" value="DUF6056"/>
</dbReference>
<keyword evidence="1" id="KW-0472">Membrane</keyword>
<feature type="transmembrane region" description="Helical" evidence="1">
    <location>
        <begin position="7"/>
        <end position="25"/>
    </location>
</feature>
<dbReference type="RefSeq" id="WP_147251879.1">
    <property type="nucleotide sequence ID" value="NZ_QNRL01000004.1"/>
</dbReference>
<name>A0ABX9G0V2_9ENTR</name>
<gene>
    <name evidence="2" type="ORF">DFQ50_104133</name>
</gene>
<dbReference type="Proteomes" id="UP000253201">
    <property type="component" value="Unassembled WGS sequence"/>
</dbReference>
<protein>
    <recommendedName>
        <fullName evidence="4">Glucosyltransferase GtrII-like protein</fullName>
    </recommendedName>
</protein>
<feature type="transmembrane region" description="Helical" evidence="1">
    <location>
        <begin position="340"/>
        <end position="358"/>
    </location>
</feature>
<dbReference type="EMBL" id="QNRL01000004">
    <property type="protein sequence ID" value="RBP11612.1"/>
    <property type="molecule type" value="Genomic_DNA"/>
</dbReference>
<feature type="transmembrane region" description="Helical" evidence="1">
    <location>
        <begin position="290"/>
        <end position="311"/>
    </location>
</feature>